<dbReference type="AlphaFoldDB" id="A0A2S0P6T5"/>
<feature type="domain" description="Mop" evidence="3">
    <location>
        <begin position="65"/>
        <end position="130"/>
    </location>
</feature>
<dbReference type="KEGG" id="maer:DAI18_02500"/>
<dbReference type="OrthoDB" id="8719578at2"/>
<name>A0A2S0P6T5_9NEIS</name>
<evidence type="ECO:0000256" key="1">
    <source>
        <dbReference type="ARBA" id="ARBA00022505"/>
    </source>
</evidence>
<evidence type="ECO:0000313" key="4">
    <source>
        <dbReference type="EMBL" id="AVY93041.1"/>
    </source>
</evidence>
<keyword evidence="4" id="KW-0418">Kinase</keyword>
<dbReference type="Pfam" id="PF03459">
    <property type="entry name" value="TOBE"/>
    <property type="match status" value="2"/>
</dbReference>
<evidence type="ECO:0000313" key="5">
    <source>
        <dbReference type="Proteomes" id="UP000244173"/>
    </source>
</evidence>
<dbReference type="PROSITE" id="PS51866">
    <property type="entry name" value="MOP"/>
    <property type="match status" value="1"/>
</dbReference>
<keyword evidence="1 2" id="KW-0500">Molybdenum</keyword>
<sequence>MNRLDASVVAVNCEASLALVEVELDNGTRLTAMMAGGAGAFVPGARVTAGFKSAEVSLAKGALGRISLRNRLVATIDSLDLGRLMARVTLDCDGHKIVSLITARAASDLELAPGDAVTALIKANELSLWIEAGDGPC</sequence>
<dbReference type="EMBL" id="CP028519">
    <property type="protein sequence ID" value="AVY93041.1"/>
    <property type="molecule type" value="Genomic_DNA"/>
</dbReference>
<dbReference type="InterPro" id="IPR008995">
    <property type="entry name" value="Mo/tungstate-bd_C_term_dom"/>
</dbReference>
<dbReference type="SUPFAM" id="SSF50331">
    <property type="entry name" value="MOP-like"/>
    <property type="match status" value="1"/>
</dbReference>
<accession>A0A2S0P6T5</accession>
<evidence type="ECO:0000256" key="2">
    <source>
        <dbReference type="PROSITE-ProRule" id="PRU01213"/>
    </source>
</evidence>
<dbReference type="STRING" id="1122240.GCA_000620105_03010"/>
<keyword evidence="4" id="KW-0808">Transferase</keyword>
<reference evidence="4 5" key="1">
    <citation type="submission" date="2018-04" db="EMBL/GenBank/DDBJ databases">
        <title>Denitrifier Microvirgula.</title>
        <authorList>
            <person name="Anderson E."/>
            <person name="Jang J."/>
            <person name="Ishii S."/>
        </authorList>
    </citation>
    <scope>NUCLEOTIDE SEQUENCE [LARGE SCALE GENOMIC DNA]</scope>
    <source>
        <strain evidence="4 5">BE2.4</strain>
    </source>
</reference>
<dbReference type="GO" id="GO:0015689">
    <property type="term" value="P:molybdate ion transport"/>
    <property type="evidence" value="ECO:0007669"/>
    <property type="project" value="InterPro"/>
</dbReference>
<dbReference type="RefSeq" id="WP_028499935.1">
    <property type="nucleotide sequence ID" value="NZ_CALFSO010000045.1"/>
</dbReference>
<dbReference type="InterPro" id="IPR005116">
    <property type="entry name" value="Transp-assoc_OB_typ1"/>
</dbReference>
<dbReference type="Gene3D" id="2.40.50.100">
    <property type="match status" value="2"/>
</dbReference>
<gene>
    <name evidence="4" type="ORF">DAI18_02500</name>
</gene>
<proteinExistence type="predicted"/>
<evidence type="ECO:0000259" key="3">
    <source>
        <dbReference type="PROSITE" id="PS51866"/>
    </source>
</evidence>
<dbReference type="Proteomes" id="UP000244173">
    <property type="component" value="Chromosome"/>
</dbReference>
<protein>
    <submittedName>
        <fullName evidence="4">Adenylate kinase</fullName>
    </submittedName>
</protein>
<dbReference type="InterPro" id="IPR004606">
    <property type="entry name" value="Mop_domain"/>
</dbReference>
<organism evidence="4 5">
    <name type="scientific">Microvirgula aerodenitrificans</name>
    <dbReference type="NCBI Taxonomy" id="57480"/>
    <lineage>
        <taxon>Bacteria</taxon>
        <taxon>Pseudomonadati</taxon>
        <taxon>Pseudomonadota</taxon>
        <taxon>Betaproteobacteria</taxon>
        <taxon>Neisseriales</taxon>
        <taxon>Aquaspirillaceae</taxon>
        <taxon>Microvirgula</taxon>
    </lineage>
</organism>
<dbReference type="GO" id="GO:0016301">
    <property type="term" value="F:kinase activity"/>
    <property type="evidence" value="ECO:0007669"/>
    <property type="project" value="UniProtKB-KW"/>
</dbReference>
<keyword evidence="5" id="KW-1185">Reference proteome</keyword>